<keyword evidence="3" id="KW-0175">Coiled coil</keyword>
<dbReference type="CDD" id="cd07599">
    <property type="entry name" value="BAR_Rvs167p"/>
    <property type="match status" value="1"/>
</dbReference>
<dbReference type="PANTHER" id="PTHR47174:SF1">
    <property type="entry name" value="REDUCED VIABILITY UPON STARVATION PROTEIN 167"/>
    <property type="match status" value="1"/>
</dbReference>
<dbReference type="eggNOG" id="KOG3771">
    <property type="taxonomic scope" value="Eukaryota"/>
</dbReference>
<dbReference type="Proteomes" id="UP000053447">
    <property type="component" value="Unassembled WGS sequence"/>
</dbReference>
<dbReference type="InterPro" id="IPR027267">
    <property type="entry name" value="AH/BAR_dom_sf"/>
</dbReference>
<dbReference type="RefSeq" id="XP_018227929.1">
    <property type="nucleotide sequence ID" value="XM_018375789.1"/>
</dbReference>
<dbReference type="GO" id="GO:1903475">
    <property type="term" value="P:mitotic actomyosin contractile ring assembly"/>
    <property type="evidence" value="ECO:0007669"/>
    <property type="project" value="EnsemblFungi"/>
</dbReference>
<dbReference type="InterPro" id="IPR036028">
    <property type="entry name" value="SH3-like_dom_sf"/>
</dbReference>
<dbReference type="GO" id="GO:0031097">
    <property type="term" value="C:medial cortex"/>
    <property type="evidence" value="ECO:0007669"/>
    <property type="project" value="EnsemblFungi"/>
</dbReference>
<protein>
    <recommendedName>
        <fullName evidence="8">BAR domain-containing protein</fullName>
    </recommendedName>
</protein>
<dbReference type="Pfam" id="PF00018">
    <property type="entry name" value="SH3_1"/>
    <property type="match status" value="1"/>
</dbReference>
<dbReference type="InterPro" id="IPR046982">
    <property type="entry name" value="BIN3/RVS161-like"/>
</dbReference>
<evidence type="ECO:0000313" key="7">
    <source>
        <dbReference type="Proteomes" id="UP000053447"/>
    </source>
</evidence>
<dbReference type="GO" id="GO:0043332">
    <property type="term" value="C:mating projection tip"/>
    <property type="evidence" value="ECO:0007669"/>
    <property type="project" value="EnsemblFungi"/>
</dbReference>
<dbReference type="VEuPathDB" id="FungiDB:T551_03526"/>
<dbReference type="GO" id="GO:0005934">
    <property type="term" value="C:cellular bud tip"/>
    <property type="evidence" value="ECO:0007669"/>
    <property type="project" value="EnsemblFungi"/>
</dbReference>
<comment type="caution">
    <text evidence="6">The sequence shown here is derived from an EMBL/GenBank/DDBJ whole genome shotgun (WGS) entry which is preliminary data.</text>
</comment>
<keyword evidence="7" id="KW-1185">Reference proteome</keyword>
<dbReference type="Pfam" id="PF03114">
    <property type="entry name" value="BAR"/>
    <property type="match status" value="1"/>
</dbReference>
<dbReference type="Gene3D" id="2.30.30.40">
    <property type="entry name" value="SH3 Domains"/>
    <property type="match status" value="1"/>
</dbReference>
<dbReference type="SMART" id="SM00326">
    <property type="entry name" value="SH3"/>
    <property type="match status" value="1"/>
</dbReference>
<evidence type="ECO:0000313" key="6">
    <source>
        <dbReference type="EMBL" id="KTW26226.1"/>
    </source>
</evidence>
<accession>A0A0W4ZCT1</accession>
<dbReference type="OrthoDB" id="2159336at2759"/>
<dbReference type="GO" id="GO:0051666">
    <property type="term" value="P:actin cortical patch localization"/>
    <property type="evidence" value="ECO:0007669"/>
    <property type="project" value="EnsemblFungi"/>
</dbReference>
<dbReference type="InterPro" id="IPR004148">
    <property type="entry name" value="BAR_dom"/>
</dbReference>
<evidence type="ECO:0008006" key="8">
    <source>
        <dbReference type="Google" id="ProtNLM"/>
    </source>
</evidence>
<feature type="domain" description="BAR" evidence="5">
    <location>
        <begin position="17"/>
        <end position="254"/>
    </location>
</feature>
<reference evidence="7" key="1">
    <citation type="journal article" date="2016" name="Nat. Commun.">
        <title>Genome analysis of three Pneumocystis species reveals adaptation mechanisms to life exclusively in mammalian hosts.</title>
        <authorList>
            <person name="Ma L."/>
            <person name="Chen Z."/>
            <person name="Huang D.W."/>
            <person name="Kutty G."/>
            <person name="Ishihara M."/>
            <person name="Wang H."/>
            <person name="Abouelleil A."/>
            <person name="Bishop L."/>
            <person name="Davey E."/>
            <person name="Deng R."/>
            <person name="Deng X."/>
            <person name="Fan L."/>
            <person name="Fantoni G."/>
            <person name="Fitzgerald M."/>
            <person name="Gogineni E."/>
            <person name="Goldberg J.M."/>
            <person name="Handley G."/>
            <person name="Hu X."/>
            <person name="Huber C."/>
            <person name="Jiao X."/>
            <person name="Jones K."/>
            <person name="Levin J.Z."/>
            <person name="Liu Y."/>
            <person name="Macdonald P."/>
            <person name="Melnikov A."/>
            <person name="Raley C."/>
            <person name="Sassi M."/>
            <person name="Sherman B.T."/>
            <person name="Song X."/>
            <person name="Sykes S."/>
            <person name="Tran B."/>
            <person name="Walsh L."/>
            <person name="Xia Y."/>
            <person name="Yang J."/>
            <person name="Young S."/>
            <person name="Zeng Q."/>
            <person name="Zheng X."/>
            <person name="Stephens R."/>
            <person name="Nusbaum C."/>
            <person name="Birren B.W."/>
            <person name="Azadi P."/>
            <person name="Lempicki R.A."/>
            <person name="Cuomo C.A."/>
            <person name="Kovacs J.A."/>
        </authorList>
    </citation>
    <scope>NUCLEOTIDE SEQUENCE [LARGE SCALE GENOMIC DNA]</scope>
    <source>
        <strain evidence="7">RU7</strain>
    </source>
</reference>
<dbReference type="SUPFAM" id="SSF50044">
    <property type="entry name" value="SH3-domain"/>
    <property type="match status" value="1"/>
</dbReference>
<dbReference type="EMBL" id="LFWA01000018">
    <property type="protein sequence ID" value="KTW26226.1"/>
    <property type="molecule type" value="Genomic_DNA"/>
</dbReference>
<dbReference type="GO" id="GO:0030479">
    <property type="term" value="C:actin cortical patch"/>
    <property type="evidence" value="ECO:0007669"/>
    <property type="project" value="EnsemblFungi"/>
</dbReference>
<evidence type="ECO:0000256" key="1">
    <source>
        <dbReference type="ARBA" id="ARBA00022443"/>
    </source>
</evidence>
<dbReference type="GO" id="GO:0008092">
    <property type="term" value="F:cytoskeletal protein binding"/>
    <property type="evidence" value="ECO:0007669"/>
    <property type="project" value="EnsemblFungi"/>
</dbReference>
<dbReference type="SUPFAM" id="SSF103657">
    <property type="entry name" value="BAR/IMD domain-like"/>
    <property type="match status" value="1"/>
</dbReference>
<evidence type="ECO:0000259" key="5">
    <source>
        <dbReference type="PROSITE" id="PS51021"/>
    </source>
</evidence>
<dbReference type="GO" id="GO:0072741">
    <property type="term" value="P:protein localization to cell division site"/>
    <property type="evidence" value="ECO:0007669"/>
    <property type="project" value="EnsemblFungi"/>
</dbReference>
<keyword evidence="1 2" id="KW-0728">SH3 domain</keyword>
<dbReference type="FunFam" id="2.30.30.40:FF:000100">
    <property type="entry name" value="SH3 domain-containing YSC84-like protein 1"/>
    <property type="match status" value="1"/>
</dbReference>
<dbReference type="GO" id="GO:0060988">
    <property type="term" value="P:lipid tube assembly"/>
    <property type="evidence" value="ECO:0007669"/>
    <property type="project" value="EnsemblFungi"/>
</dbReference>
<feature type="coiled-coil region" evidence="3">
    <location>
        <begin position="149"/>
        <end position="176"/>
    </location>
</feature>
<dbReference type="Gene3D" id="1.20.1270.60">
    <property type="entry name" value="Arfaptin homology (AH) domain/BAR domain"/>
    <property type="match status" value="1"/>
</dbReference>
<dbReference type="GO" id="GO:0008289">
    <property type="term" value="F:lipid binding"/>
    <property type="evidence" value="ECO:0007669"/>
    <property type="project" value="EnsemblFungi"/>
</dbReference>
<dbReference type="GO" id="GO:0005516">
    <property type="term" value="F:calmodulin binding"/>
    <property type="evidence" value="ECO:0007669"/>
    <property type="project" value="EnsemblFungi"/>
</dbReference>
<dbReference type="GO" id="GO:0007163">
    <property type="term" value="P:establishment or maintenance of cell polarity"/>
    <property type="evidence" value="ECO:0007669"/>
    <property type="project" value="EnsemblFungi"/>
</dbReference>
<dbReference type="InterPro" id="IPR001452">
    <property type="entry name" value="SH3_domain"/>
</dbReference>
<dbReference type="GO" id="GO:1990528">
    <property type="term" value="C:Rvs161p-Rvs167p complex"/>
    <property type="evidence" value="ECO:0007669"/>
    <property type="project" value="EnsemblFungi"/>
</dbReference>
<dbReference type="GO" id="GO:0006897">
    <property type="term" value="P:endocytosis"/>
    <property type="evidence" value="ECO:0007669"/>
    <property type="project" value="EnsemblFungi"/>
</dbReference>
<dbReference type="GeneID" id="28942044"/>
<dbReference type="PROSITE" id="PS50002">
    <property type="entry name" value="SH3"/>
    <property type="match status" value="1"/>
</dbReference>
<proteinExistence type="predicted"/>
<evidence type="ECO:0000256" key="3">
    <source>
        <dbReference type="SAM" id="Coils"/>
    </source>
</evidence>
<gene>
    <name evidence="6" type="ORF">T551_03526</name>
</gene>
<dbReference type="SMART" id="SM00721">
    <property type="entry name" value="BAR"/>
    <property type="match status" value="1"/>
</dbReference>
<dbReference type="GO" id="GO:0097320">
    <property type="term" value="P:plasma membrane tubulation"/>
    <property type="evidence" value="ECO:0007669"/>
    <property type="project" value="EnsemblFungi"/>
</dbReference>
<name>A0A0W4ZCT1_PNEJ7</name>
<organism evidence="6 7">
    <name type="scientific">Pneumocystis jirovecii (strain RU7)</name>
    <name type="common">Human pneumocystis pneumonia agent</name>
    <dbReference type="NCBI Taxonomy" id="1408657"/>
    <lineage>
        <taxon>Eukaryota</taxon>
        <taxon>Fungi</taxon>
        <taxon>Dikarya</taxon>
        <taxon>Ascomycota</taxon>
        <taxon>Taphrinomycotina</taxon>
        <taxon>Pneumocystomycetes</taxon>
        <taxon>Pneumocystaceae</taxon>
        <taxon>Pneumocystis</taxon>
    </lineage>
</organism>
<dbReference type="PRINTS" id="PR00452">
    <property type="entry name" value="SH3DOMAIN"/>
</dbReference>
<dbReference type="PANTHER" id="PTHR47174">
    <property type="entry name" value="BRIDGING INTEGRATOR 3"/>
    <property type="match status" value="1"/>
</dbReference>
<evidence type="ECO:0000259" key="4">
    <source>
        <dbReference type="PROSITE" id="PS50002"/>
    </source>
</evidence>
<feature type="domain" description="SH3" evidence="4">
    <location>
        <begin position="348"/>
        <end position="407"/>
    </location>
</feature>
<dbReference type="STRING" id="1408657.A0A0W4ZCT1"/>
<evidence type="ECO:0000256" key="2">
    <source>
        <dbReference type="PROSITE-ProRule" id="PRU00192"/>
    </source>
</evidence>
<dbReference type="GO" id="GO:0030100">
    <property type="term" value="P:regulation of endocytosis"/>
    <property type="evidence" value="ECO:0007669"/>
    <property type="project" value="EnsemblFungi"/>
</dbReference>
<dbReference type="FunFam" id="1.20.1270.60:FF:000048">
    <property type="entry name" value="BAR adaptor protein RVS167"/>
    <property type="match status" value="1"/>
</dbReference>
<feature type="coiled-coil region" evidence="3">
    <location>
        <begin position="32"/>
        <end position="59"/>
    </location>
</feature>
<dbReference type="GO" id="GO:0042802">
    <property type="term" value="F:identical protein binding"/>
    <property type="evidence" value="ECO:0007669"/>
    <property type="project" value="EnsemblFungi"/>
</dbReference>
<dbReference type="PROSITE" id="PS51021">
    <property type="entry name" value="BAR"/>
    <property type="match status" value="1"/>
</dbReference>
<dbReference type="AlphaFoldDB" id="A0A0W4ZCT1"/>
<dbReference type="GO" id="GO:0110085">
    <property type="term" value="C:mitotic actomyosin contractile ring"/>
    <property type="evidence" value="ECO:0007669"/>
    <property type="project" value="EnsemblFungi"/>
</dbReference>
<sequence>MSWKGFQKAVARAPQQVKGKLNIGENTVDQVYMEIESQFRGLEQKLRKLSNNAKRYIEAVSDVLNYQLQFSEVIEEIYKPITGKVAETENPFSEEYNDAIKATEGYQIIVKELQETLTPELEMIELRIIKPTNELLSIVNSIYKITEKRERKRLDYDRHRANLKKLQDKKEKTLKDERALYNAENMLEQSTQEYEYYNNLLKEELPMLFDLESSFIRPVFQNFYYMQLNIYYTLYEKMKHINISYFDFDKEIIEGFEAKRGNIQEITENLGIVRFTLNRRSRCISDSESSKIYKSAPTISQTESNTHSDGLPPYSEILDSRAFETNYRNNTIEKVIPPSLPSKPNAFKTKKYAVALYDYKAQEEGDLSFSAGDKIEIIKRTENTNDWWVGKLNGVEGVFPGNYTVLE</sequence>